<reference evidence="8 9" key="1">
    <citation type="submission" date="2017-08" db="EMBL/GenBank/DDBJ databases">
        <title>Phylogenetic analysis of Mycobacterium avium complex whole genomes.</title>
        <authorList>
            <person name="Caverly L.J."/>
            <person name="Spilker T."/>
            <person name="Lipuma J."/>
        </authorList>
    </citation>
    <scope>NUCLEOTIDE SEQUENCE [LARGE SCALE GENOMIC DNA]</scope>
    <source>
        <strain evidence="8 9">FLAC0165</strain>
    </source>
</reference>
<organism evidence="8 9">
    <name type="scientific">Mycobacterium avium</name>
    <dbReference type="NCBI Taxonomy" id="1764"/>
    <lineage>
        <taxon>Bacteria</taxon>
        <taxon>Bacillati</taxon>
        <taxon>Actinomycetota</taxon>
        <taxon>Actinomycetes</taxon>
        <taxon>Mycobacteriales</taxon>
        <taxon>Mycobacteriaceae</taxon>
        <taxon>Mycobacterium</taxon>
        <taxon>Mycobacterium avium complex (MAC)</taxon>
    </lineage>
</organism>
<evidence type="ECO:0000256" key="5">
    <source>
        <dbReference type="ARBA" id="ARBA00023136"/>
    </source>
</evidence>
<name>A0A2A2ZNJ6_MYCAV</name>
<evidence type="ECO:0000256" key="4">
    <source>
        <dbReference type="ARBA" id="ARBA00022989"/>
    </source>
</evidence>
<evidence type="ECO:0000256" key="6">
    <source>
        <dbReference type="SAM" id="Phobius"/>
    </source>
</evidence>
<comment type="subcellular location">
    <subcellularLocation>
        <location evidence="1">Cell membrane</location>
        <topology evidence="1">Multi-pass membrane protein</topology>
    </subcellularLocation>
</comment>
<keyword evidence="2" id="KW-1003">Cell membrane</keyword>
<dbReference type="PANTHER" id="PTHR36115">
    <property type="entry name" value="PROLINE-RICH ANTIGEN HOMOLOG-RELATED"/>
    <property type="match status" value="1"/>
</dbReference>
<dbReference type="PANTHER" id="PTHR36115:SF6">
    <property type="entry name" value="PROLINE-RICH ANTIGEN HOMOLOG"/>
    <property type="match status" value="1"/>
</dbReference>
<evidence type="ECO:0000256" key="2">
    <source>
        <dbReference type="ARBA" id="ARBA00022475"/>
    </source>
</evidence>
<evidence type="ECO:0000256" key="3">
    <source>
        <dbReference type="ARBA" id="ARBA00022692"/>
    </source>
</evidence>
<accession>A0A2A2ZNJ6</accession>
<dbReference type="GO" id="GO:0005886">
    <property type="term" value="C:plasma membrane"/>
    <property type="evidence" value="ECO:0007669"/>
    <property type="project" value="UniProtKB-SubCell"/>
</dbReference>
<dbReference type="Pfam" id="PF06271">
    <property type="entry name" value="RDD"/>
    <property type="match status" value="1"/>
</dbReference>
<proteinExistence type="predicted"/>
<feature type="transmembrane region" description="Helical" evidence="6">
    <location>
        <begin position="162"/>
        <end position="180"/>
    </location>
</feature>
<feature type="transmembrane region" description="Helical" evidence="6">
    <location>
        <begin position="55"/>
        <end position="73"/>
    </location>
</feature>
<evidence type="ECO:0000259" key="7">
    <source>
        <dbReference type="Pfam" id="PF06271"/>
    </source>
</evidence>
<comment type="caution">
    <text evidence="8">The sequence shown here is derived from an EMBL/GenBank/DDBJ whole genome shotgun (WGS) entry which is preliminary data.</text>
</comment>
<evidence type="ECO:0000313" key="9">
    <source>
        <dbReference type="Proteomes" id="UP000217768"/>
    </source>
</evidence>
<keyword evidence="5 6" id="KW-0472">Membrane</keyword>
<sequence>MSATATTIRTDHPPAAVATASWAARGAALGLDVTPGAAVLTTTVLVALSVPYRGTWWWVAVAVGAAALLWTVFNRIVLPAMTGATLGRAVLGIEVVHHDGAAVGPIWLLLRELAHLLDTAPALTGWLWPLRDSRRRTLADIVMRTESRVIASRSPHLMSRRVTVPVMLTAAALCAAGAAISSTVVRHHEQTVADTTAQIAAQGPRLVVQILSYHPETIQGDFEHARSLTTDKYRVELSALQQTALKSGPQLNEYWVSRSSVLAATADRATMLLFLQGQRGAPPTQRDIAASVRVTFVKSDRAGWRVDDVAVVTEPHVAQDTS</sequence>
<dbReference type="AlphaFoldDB" id="A0A2A2ZNJ6"/>
<dbReference type="Proteomes" id="UP000217768">
    <property type="component" value="Unassembled WGS sequence"/>
</dbReference>
<dbReference type="InterPro" id="IPR010432">
    <property type="entry name" value="RDD"/>
</dbReference>
<feature type="domain" description="RDD" evidence="7">
    <location>
        <begin position="19"/>
        <end position="143"/>
    </location>
</feature>
<evidence type="ECO:0000256" key="1">
    <source>
        <dbReference type="ARBA" id="ARBA00004651"/>
    </source>
</evidence>
<gene>
    <name evidence="8" type="ORF">CKJ66_04445</name>
</gene>
<keyword evidence="3 6" id="KW-0812">Transmembrane</keyword>
<evidence type="ECO:0000313" key="8">
    <source>
        <dbReference type="EMBL" id="PBA28076.1"/>
    </source>
</evidence>
<protein>
    <submittedName>
        <fullName evidence="8">RDD family protein</fullName>
    </submittedName>
</protein>
<keyword evidence="4 6" id="KW-1133">Transmembrane helix</keyword>
<dbReference type="RefSeq" id="WP_033718949.1">
    <property type="nucleotide sequence ID" value="NZ_NSEY01000007.1"/>
</dbReference>
<dbReference type="InterPro" id="IPR051791">
    <property type="entry name" value="Pra-immunoreactive"/>
</dbReference>
<dbReference type="EMBL" id="NSFD01000004">
    <property type="protein sequence ID" value="PBA28076.1"/>
    <property type="molecule type" value="Genomic_DNA"/>
</dbReference>